<reference evidence="2" key="1">
    <citation type="submission" date="2023-11" db="EMBL/GenBank/DDBJ databases">
        <title>Genome assemblies of two species of porcelain crab, Petrolisthes cinctipes and Petrolisthes manimaculis (Anomura: Porcellanidae).</title>
        <authorList>
            <person name="Angst P."/>
        </authorList>
    </citation>
    <scope>NUCLEOTIDE SEQUENCE</scope>
    <source>
        <strain evidence="2">PB745_02</strain>
        <tissue evidence="2">Gill</tissue>
    </source>
</reference>
<comment type="caution">
    <text evidence="2">The sequence shown here is derived from an EMBL/GenBank/DDBJ whole genome shotgun (WGS) entry which is preliminary data.</text>
</comment>
<keyword evidence="3" id="KW-1185">Reference proteome</keyword>
<protein>
    <submittedName>
        <fullName evidence="2">Uncharacterized protein</fullName>
    </submittedName>
</protein>
<dbReference type="AlphaFoldDB" id="A0AAE1Q3W9"/>
<proteinExistence type="predicted"/>
<accession>A0AAE1Q3W9</accession>
<evidence type="ECO:0000256" key="1">
    <source>
        <dbReference type="SAM" id="MobiDB-lite"/>
    </source>
</evidence>
<gene>
    <name evidence="2" type="ORF">Pmani_009266</name>
</gene>
<dbReference type="EMBL" id="JAWZYT010000716">
    <property type="protein sequence ID" value="KAK4319830.1"/>
    <property type="molecule type" value="Genomic_DNA"/>
</dbReference>
<feature type="region of interest" description="Disordered" evidence="1">
    <location>
        <begin position="1"/>
        <end position="51"/>
    </location>
</feature>
<dbReference type="Proteomes" id="UP001292094">
    <property type="component" value="Unassembled WGS sequence"/>
</dbReference>
<organism evidence="2 3">
    <name type="scientific">Petrolisthes manimaculis</name>
    <dbReference type="NCBI Taxonomy" id="1843537"/>
    <lineage>
        <taxon>Eukaryota</taxon>
        <taxon>Metazoa</taxon>
        <taxon>Ecdysozoa</taxon>
        <taxon>Arthropoda</taxon>
        <taxon>Crustacea</taxon>
        <taxon>Multicrustacea</taxon>
        <taxon>Malacostraca</taxon>
        <taxon>Eumalacostraca</taxon>
        <taxon>Eucarida</taxon>
        <taxon>Decapoda</taxon>
        <taxon>Pleocyemata</taxon>
        <taxon>Anomura</taxon>
        <taxon>Galatheoidea</taxon>
        <taxon>Porcellanidae</taxon>
        <taxon>Petrolisthes</taxon>
    </lineage>
</organism>
<feature type="compositionally biased region" description="Basic and acidic residues" evidence="1">
    <location>
        <begin position="19"/>
        <end position="49"/>
    </location>
</feature>
<evidence type="ECO:0000313" key="3">
    <source>
        <dbReference type="Proteomes" id="UP001292094"/>
    </source>
</evidence>
<evidence type="ECO:0000313" key="2">
    <source>
        <dbReference type="EMBL" id="KAK4319830.1"/>
    </source>
</evidence>
<feature type="compositionally biased region" description="Basic and acidic residues" evidence="1">
    <location>
        <begin position="1"/>
        <end position="10"/>
    </location>
</feature>
<name>A0AAE1Q3W9_9EUCA</name>
<sequence length="75" mass="8310">MMRGDVEGGKGGECGGGVVKREGIEGSVEGRRGEWRRGDEEGEKGGMMKRERKKGNLECQYMVGVERQEERDCGM</sequence>